<evidence type="ECO:0000313" key="3">
    <source>
        <dbReference type="Proteomes" id="UP000428333"/>
    </source>
</evidence>
<feature type="region of interest" description="Disordered" evidence="1">
    <location>
        <begin position="337"/>
        <end position="363"/>
    </location>
</feature>
<dbReference type="PANTHER" id="PTHR34682:SF1">
    <property type="entry name" value="PROTEIN METABOLIC NETWORK MODULATOR 1"/>
    <property type="match status" value="1"/>
</dbReference>
<dbReference type="Proteomes" id="UP000428333">
    <property type="component" value="Linkage Group LG06"/>
</dbReference>
<keyword evidence="3" id="KW-1185">Reference proteome</keyword>
<reference evidence="2 3" key="1">
    <citation type="journal article" date="2019" name="Genome Biol. Evol.">
        <title>The Rhododendron genome and chromosomal organization provide insight into shared whole-genome duplications across the heath family (Ericaceae).</title>
        <authorList>
            <person name="Soza V.L."/>
            <person name="Lindsley D."/>
            <person name="Waalkes A."/>
            <person name="Ramage E."/>
            <person name="Patwardhan R.P."/>
            <person name="Burton J.N."/>
            <person name="Adey A."/>
            <person name="Kumar A."/>
            <person name="Qiu R."/>
            <person name="Shendure J."/>
            <person name="Hall B."/>
        </authorList>
    </citation>
    <scope>NUCLEOTIDE SEQUENCE [LARGE SCALE GENOMIC DNA]</scope>
    <source>
        <strain evidence="2">RSF 1966-606</strain>
    </source>
</reference>
<accession>A0A6A4LLP5</accession>
<gene>
    <name evidence="2" type="ORF">C3L33_09863</name>
</gene>
<dbReference type="OrthoDB" id="1910926at2759"/>
<name>A0A6A4LLP5_9ERIC</name>
<feature type="compositionally biased region" description="Basic and acidic residues" evidence="1">
    <location>
        <begin position="350"/>
        <end position="360"/>
    </location>
</feature>
<evidence type="ECO:0000256" key="1">
    <source>
        <dbReference type="SAM" id="MobiDB-lite"/>
    </source>
</evidence>
<feature type="region of interest" description="Disordered" evidence="1">
    <location>
        <begin position="97"/>
        <end position="151"/>
    </location>
</feature>
<proteinExistence type="predicted"/>
<dbReference type="InterPro" id="IPR045881">
    <property type="entry name" value="MNM1-like"/>
</dbReference>
<evidence type="ECO:0000313" key="2">
    <source>
        <dbReference type="EMBL" id="KAE9458242.1"/>
    </source>
</evidence>
<dbReference type="PANTHER" id="PTHR34682">
    <property type="entry name" value="AT HOOK MOTIF-CONTAINING PROTEIN"/>
    <property type="match status" value="1"/>
</dbReference>
<feature type="non-terminal residue" evidence="2">
    <location>
        <position position="1"/>
    </location>
</feature>
<organism evidence="2 3">
    <name type="scientific">Rhododendron williamsianum</name>
    <dbReference type="NCBI Taxonomy" id="262921"/>
    <lineage>
        <taxon>Eukaryota</taxon>
        <taxon>Viridiplantae</taxon>
        <taxon>Streptophyta</taxon>
        <taxon>Embryophyta</taxon>
        <taxon>Tracheophyta</taxon>
        <taxon>Spermatophyta</taxon>
        <taxon>Magnoliopsida</taxon>
        <taxon>eudicotyledons</taxon>
        <taxon>Gunneridae</taxon>
        <taxon>Pentapetalae</taxon>
        <taxon>asterids</taxon>
        <taxon>Ericales</taxon>
        <taxon>Ericaceae</taxon>
        <taxon>Ericoideae</taxon>
        <taxon>Rhodoreae</taxon>
        <taxon>Rhododendron</taxon>
    </lineage>
</organism>
<dbReference type="EMBL" id="QEFC01001422">
    <property type="protein sequence ID" value="KAE9458242.1"/>
    <property type="molecule type" value="Genomic_DNA"/>
</dbReference>
<comment type="caution">
    <text evidence="2">The sequence shown here is derived from an EMBL/GenBank/DDBJ whole genome shotgun (WGS) entry which is preliminary data.</text>
</comment>
<dbReference type="AlphaFoldDB" id="A0A6A4LLP5"/>
<protein>
    <submittedName>
        <fullName evidence="2">Uncharacterized protein</fullName>
    </submittedName>
</protein>
<sequence length="415" mass="45095">MHWAGEDWGALAPPPETHFSGDKTREKLYKKATDMKEEIRLLVANGKKAAAAAAAAERTTQVKIKITKKQLGELLGRMDSVKGLAVEEALLMRAGDQFDQTHQRSRRPALKSIPESLTMNQLNRVNNSNAPPNNPVKRNRGRPRNDQSLKRRVVAPMPPGFEAKANGNQPHQHVIDNANDGMVGQTVTGVVQAAFDSGYLLTVRIGNSNASLSGVVFTPGNFVPISKENDVAPNVRTITRNEVFFPMENQTRKRRPRSKGSTVQHHGLRGVETIHLSNGLTVSNIVKPPPGLRGTVVPVVLQPVNLSNGLLTANQIPPVPSQANHVEAMKMTVGSHNQNDPLHQGLDGKSLAEDSGRGLEGDSMNEPLFLEPLQIIDFDIPNQTEPVAKPSGDNYRMGMGKMTALLQGNRTEPGA</sequence>
<feature type="region of interest" description="Disordered" evidence="1">
    <location>
        <begin position="1"/>
        <end position="23"/>
    </location>
</feature>